<keyword evidence="3" id="KW-1185">Reference proteome</keyword>
<dbReference type="EMBL" id="LUEZ02000223">
    <property type="protein sequence ID" value="RDB15048.1"/>
    <property type="molecule type" value="Genomic_DNA"/>
</dbReference>
<dbReference type="AlphaFoldDB" id="A0A369IZA3"/>
<evidence type="ECO:0000313" key="3">
    <source>
        <dbReference type="Proteomes" id="UP000076154"/>
    </source>
</evidence>
<feature type="chain" id="PRO_5016570625" evidence="1">
    <location>
        <begin position="18"/>
        <end position="370"/>
    </location>
</feature>
<comment type="caution">
    <text evidence="2">The sequence shown here is derived from an EMBL/GenBank/DDBJ whole genome shotgun (WGS) entry which is preliminary data.</text>
</comment>
<organism evidence="2 3">
    <name type="scientific">Hypsizygus marmoreus</name>
    <name type="common">White beech mushroom</name>
    <name type="synonym">Agaricus marmoreus</name>
    <dbReference type="NCBI Taxonomy" id="39966"/>
    <lineage>
        <taxon>Eukaryota</taxon>
        <taxon>Fungi</taxon>
        <taxon>Dikarya</taxon>
        <taxon>Basidiomycota</taxon>
        <taxon>Agaricomycotina</taxon>
        <taxon>Agaricomycetes</taxon>
        <taxon>Agaricomycetidae</taxon>
        <taxon>Agaricales</taxon>
        <taxon>Tricholomatineae</taxon>
        <taxon>Lyophyllaceae</taxon>
        <taxon>Hypsizygus</taxon>
    </lineage>
</organism>
<gene>
    <name evidence="2" type="ORF">Hypma_005455</name>
</gene>
<dbReference type="OrthoDB" id="73875at2759"/>
<keyword evidence="1" id="KW-0732">Signal</keyword>
<name>A0A369IZA3_HYPMA</name>
<sequence>MVYSTLLLVSLVTAARAVNDWSKPCLSGVCSYGMSAVIKILSKQSITDASDPPGIDIPDSAGSSSGSLKIWGSQDAISDITTAAGWHILGCASDQLTQDIRLVCNSADTKAAGCSHLFENTGAEGKIVRLPESCGKNAFARVARAWVSEDQSIPPAIAGNIARRDGQQPQVKALRIDTNFAAIDSSKVGAVNFAVKGANIKGAKGDIDTSTVGPQRRSRIYSNNNRGLFDFVGDAIDAIKNLNDFDIDKSKTLSPLSVNKNFNLLNQQLSCPPITASVKIDVDAKANAVATIGVAASGTIIPPKVEDFAVITSLTADLDGSLTMLAGLSGTLDSGKIKIFEIGVPGLDFPGVLTIGPTFEVNAQAIATLD</sequence>
<feature type="signal peptide" evidence="1">
    <location>
        <begin position="1"/>
        <end position="17"/>
    </location>
</feature>
<evidence type="ECO:0000313" key="2">
    <source>
        <dbReference type="EMBL" id="RDB15048.1"/>
    </source>
</evidence>
<protein>
    <submittedName>
        <fullName evidence="2">Uncharacterized protein</fullName>
    </submittedName>
</protein>
<accession>A0A369IZA3</accession>
<dbReference type="InParanoid" id="A0A369IZA3"/>
<reference evidence="2" key="1">
    <citation type="submission" date="2018-04" db="EMBL/GenBank/DDBJ databases">
        <title>Whole genome sequencing of Hypsizygus marmoreus.</title>
        <authorList>
            <person name="Choi I.-G."/>
            <person name="Min B."/>
            <person name="Kim J.-G."/>
            <person name="Kim S."/>
            <person name="Oh Y.-L."/>
            <person name="Kong W.-S."/>
            <person name="Park H."/>
            <person name="Jeong J."/>
            <person name="Song E.-S."/>
        </authorList>
    </citation>
    <scope>NUCLEOTIDE SEQUENCE [LARGE SCALE GENOMIC DNA]</scope>
    <source>
        <strain evidence="2">51987-8</strain>
    </source>
</reference>
<evidence type="ECO:0000256" key="1">
    <source>
        <dbReference type="SAM" id="SignalP"/>
    </source>
</evidence>
<dbReference type="Proteomes" id="UP000076154">
    <property type="component" value="Unassembled WGS sequence"/>
</dbReference>
<proteinExistence type="predicted"/>